<feature type="transmembrane region" description="Helical" evidence="1">
    <location>
        <begin position="39"/>
        <end position="64"/>
    </location>
</feature>
<dbReference type="AlphaFoldDB" id="M3GYA3"/>
<organism evidence="2 3">
    <name type="scientific">Campylobacter showae CC57C</name>
    <dbReference type="NCBI Taxonomy" id="1073353"/>
    <lineage>
        <taxon>Bacteria</taxon>
        <taxon>Pseudomonadati</taxon>
        <taxon>Campylobacterota</taxon>
        <taxon>Epsilonproteobacteria</taxon>
        <taxon>Campylobacterales</taxon>
        <taxon>Campylobacteraceae</taxon>
        <taxon>Campylobacter</taxon>
    </lineage>
</organism>
<feature type="transmembrane region" description="Helical" evidence="1">
    <location>
        <begin position="7"/>
        <end position="27"/>
    </location>
</feature>
<dbReference type="Proteomes" id="UP000011782">
    <property type="component" value="Unassembled WGS sequence"/>
</dbReference>
<evidence type="ECO:0000256" key="1">
    <source>
        <dbReference type="SAM" id="Phobius"/>
    </source>
</evidence>
<gene>
    <name evidence="2" type="ORF">H740_06567</name>
</gene>
<dbReference type="STRING" id="1073353.H740_06567"/>
<accession>M3GYA3</accession>
<sequence length="76" mass="9672">MLDIFNFFLYFVHKLIRIKFSCFIFMYREYSSNFSNIFVLFYAFPFKTYLLFLKNKMLCILFYFRQLQNYRKSQLF</sequence>
<reference evidence="2 3" key="1">
    <citation type="submission" date="2013-02" db="EMBL/GenBank/DDBJ databases">
        <title>Co-occurrence of anaerobic bacteria in colorectal carcinomas.</title>
        <authorList>
            <person name="Holt R.A."/>
            <person name="Warren R.L."/>
            <person name="Allen-Vercoe E."/>
            <person name="Pleasance S."/>
            <person name="Freeman D.J."/>
            <person name="Watson P."/>
            <person name="Moore R."/>
            <person name="Cochrane K."/>
        </authorList>
    </citation>
    <scope>NUCLEOTIDE SEQUENCE [LARGE SCALE GENOMIC DNA]</scope>
    <source>
        <strain evidence="2 3">CC57C</strain>
    </source>
</reference>
<protein>
    <submittedName>
        <fullName evidence="2">Uncharacterized protein</fullName>
    </submittedName>
</protein>
<evidence type="ECO:0000313" key="3">
    <source>
        <dbReference type="Proteomes" id="UP000011782"/>
    </source>
</evidence>
<comment type="caution">
    <text evidence="2">The sequence shown here is derived from an EMBL/GenBank/DDBJ whole genome shotgun (WGS) entry which is preliminary data.</text>
</comment>
<dbReference type="EMBL" id="AOTD01000166">
    <property type="protein sequence ID" value="EMG30420.1"/>
    <property type="molecule type" value="Genomic_DNA"/>
</dbReference>
<name>M3GYA3_9BACT</name>
<keyword evidence="1" id="KW-0812">Transmembrane</keyword>
<keyword evidence="1" id="KW-1133">Transmembrane helix</keyword>
<proteinExistence type="predicted"/>
<keyword evidence="1" id="KW-0472">Membrane</keyword>
<evidence type="ECO:0000313" key="2">
    <source>
        <dbReference type="EMBL" id="EMG30420.1"/>
    </source>
</evidence>